<feature type="signal peptide" evidence="6">
    <location>
        <begin position="1"/>
        <end position="24"/>
    </location>
</feature>
<accession>A0A835PG38</accession>
<evidence type="ECO:0000256" key="5">
    <source>
        <dbReference type="ARBA" id="ARBA00023180"/>
    </source>
</evidence>
<reference evidence="10 11" key="1">
    <citation type="journal article" date="2020" name="Nat. Food">
        <title>A phased Vanilla planifolia genome enables genetic improvement of flavour and production.</title>
        <authorList>
            <person name="Hasing T."/>
            <person name="Tang H."/>
            <person name="Brym M."/>
            <person name="Khazi F."/>
            <person name="Huang T."/>
            <person name="Chambers A.H."/>
        </authorList>
    </citation>
    <scope>NUCLEOTIDE SEQUENCE [LARGE SCALE GENOMIC DNA]</scope>
    <source>
        <tissue evidence="8">Leaf</tissue>
    </source>
</reference>
<evidence type="ECO:0000256" key="4">
    <source>
        <dbReference type="ARBA" id="ARBA00022801"/>
    </source>
</evidence>
<evidence type="ECO:0000313" key="11">
    <source>
        <dbReference type="Proteomes" id="UP000639772"/>
    </source>
</evidence>
<gene>
    <name evidence="9" type="ORF">HPP92_025538</name>
    <name evidence="8" type="ORF">HPP92_025835</name>
</gene>
<evidence type="ECO:0000256" key="1">
    <source>
        <dbReference type="ARBA" id="ARBA00007447"/>
    </source>
</evidence>
<evidence type="ECO:0000256" key="2">
    <source>
        <dbReference type="ARBA" id="ARBA00022670"/>
    </source>
</evidence>
<dbReference type="EMBL" id="JADCNM010000014">
    <property type="protein sequence ID" value="KAG0454234.1"/>
    <property type="molecule type" value="Genomic_DNA"/>
</dbReference>
<dbReference type="AlphaFoldDB" id="A0A835PG38"/>
<organism evidence="8 10">
    <name type="scientific">Vanilla planifolia</name>
    <name type="common">Vanilla</name>
    <dbReference type="NCBI Taxonomy" id="51239"/>
    <lineage>
        <taxon>Eukaryota</taxon>
        <taxon>Viridiplantae</taxon>
        <taxon>Streptophyta</taxon>
        <taxon>Embryophyta</taxon>
        <taxon>Tracheophyta</taxon>
        <taxon>Spermatophyta</taxon>
        <taxon>Magnoliopsida</taxon>
        <taxon>Liliopsida</taxon>
        <taxon>Asparagales</taxon>
        <taxon>Orchidaceae</taxon>
        <taxon>Vanilloideae</taxon>
        <taxon>Vanilleae</taxon>
        <taxon>Vanilla</taxon>
    </lineage>
</organism>
<dbReference type="EMBL" id="JADCNL010000014">
    <property type="protein sequence ID" value="KAG0453171.1"/>
    <property type="molecule type" value="Genomic_DNA"/>
</dbReference>
<dbReference type="PANTHER" id="PTHR47967:SF128">
    <property type="entry name" value="ASPARTIC PROTEINASE CDR1-LIKE"/>
    <property type="match status" value="1"/>
</dbReference>
<comment type="caution">
    <text evidence="8">The sequence shown here is derived from an EMBL/GenBank/DDBJ whole genome shotgun (WGS) entry which is preliminary data.</text>
</comment>
<comment type="similarity">
    <text evidence="1">Belongs to the peptidase A1 family.</text>
</comment>
<dbReference type="Pfam" id="PF14541">
    <property type="entry name" value="TAXi_C"/>
    <property type="match status" value="1"/>
</dbReference>
<keyword evidence="4" id="KW-0378">Hydrolase</keyword>
<dbReference type="InterPro" id="IPR021109">
    <property type="entry name" value="Peptidase_aspartic_dom_sf"/>
</dbReference>
<dbReference type="Proteomes" id="UP000636800">
    <property type="component" value="Unassembled WGS sequence"/>
</dbReference>
<sequence length="456" mass="49283">MASFLLSRLLLPFFFLCNILPSHALGSAPAGFSAGLIHRDSLVSPLRAAVSKPYSRVHAAIHRSRDRAKYVNKVVSSSRSREVNFSSVITTATFEYLMRFQLGTPVREAFAIPDTGSDLIWVQCKPCPGCSGPSYSLFDPNLSSTYKSVPCKTKSCSWLRYNSCDMKSSCRYNYSYADGTGVSGLLSTETLIFPSVDNQTEVQLPETLFGCTTEAKGENITGFVGVFGLSMGHLSLISQLGSSVDYKFSYCLPSFPMTDDDGENASGRLDFGSMAKVFDSGAASTPIISNDNFFYYLNLESISVNGGKHIIIKPSKDENQGNIIIDSGTTITYIDGEAVVTLALAVARVIRLPLSNHTNLDAEVGLICYNSSSSSSFEYMSQLAVSFHFADGLTVVLKSENALVGVAQDKICLSIAPNIETGSISIFGYLSQLNHHVGYDLSSKKVTMATADCSKP</sequence>
<feature type="chain" id="PRO_5033940124" description="Peptidase A1 domain-containing protein" evidence="6">
    <location>
        <begin position="25"/>
        <end position="456"/>
    </location>
</feature>
<dbReference type="InterPro" id="IPR051708">
    <property type="entry name" value="Plant_Aspart_Prot_A1"/>
</dbReference>
<dbReference type="Gene3D" id="2.40.70.10">
    <property type="entry name" value="Acid Proteases"/>
    <property type="match status" value="2"/>
</dbReference>
<dbReference type="InterPro" id="IPR032861">
    <property type="entry name" value="TAXi_N"/>
</dbReference>
<dbReference type="OrthoDB" id="775830at2759"/>
<dbReference type="CDD" id="cd05476">
    <property type="entry name" value="pepsin_A_like_plant"/>
    <property type="match status" value="1"/>
</dbReference>
<name>A0A835PG38_VANPL</name>
<evidence type="ECO:0000313" key="9">
    <source>
        <dbReference type="EMBL" id="KAG0454234.1"/>
    </source>
</evidence>
<evidence type="ECO:0000313" key="10">
    <source>
        <dbReference type="Proteomes" id="UP000636800"/>
    </source>
</evidence>
<dbReference type="InterPro" id="IPR033121">
    <property type="entry name" value="PEPTIDASE_A1"/>
</dbReference>
<dbReference type="SUPFAM" id="SSF50630">
    <property type="entry name" value="Acid proteases"/>
    <property type="match status" value="1"/>
</dbReference>
<dbReference type="Pfam" id="PF14543">
    <property type="entry name" value="TAXi_N"/>
    <property type="match status" value="1"/>
</dbReference>
<dbReference type="InterPro" id="IPR032799">
    <property type="entry name" value="TAXi_C"/>
</dbReference>
<evidence type="ECO:0000259" key="7">
    <source>
        <dbReference type="PROSITE" id="PS51767"/>
    </source>
</evidence>
<dbReference type="InterPro" id="IPR001969">
    <property type="entry name" value="Aspartic_peptidase_AS"/>
</dbReference>
<keyword evidence="2" id="KW-0645">Protease</keyword>
<dbReference type="GO" id="GO:0004190">
    <property type="term" value="F:aspartic-type endopeptidase activity"/>
    <property type="evidence" value="ECO:0007669"/>
    <property type="project" value="UniProtKB-KW"/>
</dbReference>
<evidence type="ECO:0000256" key="3">
    <source>
        <dbReference type="ARBA" id="ARBA00022750"/>
    </source>
</evidence>
<dbReference type="GO" id="GO:0005576">
    <property type="term" value="C:extracellular region"/>
    <property type="evidence" value="ECO:0007669"/>
    <property type="project" value="TreeGrafter"/>
</dbReference>
<dbReference type="PROSITE" id="PS00141">
    <property type="entry name" value="ASP_PROTEASE"/>
    <property type="match status" value="1"/>
</dbReference>
<keyword evidence="5" id="KW-0325">Glycoprotein</keyword>
<dbReference type="InterPro" id="IPR034161">
    <property type="entry name" value="Pepsin-like_plant"/>
</dbReference>
<evidence type="ECO:0000256" key="6">
    <source>
        <dbReference type="SAM" id="SignalP"/>
    </source>
</evidence>
<proteinExistence type="inferred from homology"/>
<dbReference type="PROSITE" id="PS51767">
    <property type="entry name" value="PEPTIDASE_A1"/>
    <property type="match status" value="1"/>
</dbReference>
<feature type="domain" description="Peptidase A1" evidence="7">
    <location>
        <begin position="96"/>
        <end position="449"/>
    </location>
</feature>
<keyword evidence="10" id="KW-1185">Reference proteome</keyword>
<dbReference type="GO" id="GO:0006508">
    <property type="term" value="P:proteolysis"/>
    <property type="evidence" value="ECO:0007669"/>
    <property type="project" value="UniProtKB-KW"/>
</dbReference>
<evidence type="ECO:0000313" key="8">
    <source>
        <dbReference type="EMBL" id="KAG0453171.1"/>
    </source>
</evidence>
<protein>
    <recommendedName>
        <fullName evidence="7">Peptidase A1 domain-containing protein</fullName>
    </recommendedName>
</protein>
<keyword evidence="6" id="KW-0732">Signal</keyword>
<keyword evidence="3" id="KW-0064">Aspartyl protease</keyword>
<dbReference type="PANTHER" id="PTHR47967">
    <property type="entry name" value="OS07G0603500 PROTEIN-RELATED"/>
    <property type="match status" value="1"/>
</dbReference>
<dbReference type="Proteomes" id="UP000639772">
    <property type="component" value="Unassembled WGS sequence"/>
</dbReference>